<evidence type="ECO:0000256" key="1">
    <source>
        <dbReference type="ARBA" id="ARBA00004141"/>
    </source>
</evidence>
<dbReference type="EMBL" id="LWDF02000119">
    <property type="protein sequence ID" value="KAE8257249.1"/>
    <property type="molecule type" value="Genomic_DNA"/>
</dbReference>
<evidence type="ECO:0000313" key="8">
    <source>
        <dbReference type="Proteomes" id="UP000077521"/>
    </source>
</evidence>
<dbReference type="GO" id="GO:0016020">
    <property type="term" value="C:membrane"/>
    <property type="evidence" value="ECO:0007669"/>
    <property type="project" value="UniProtKB-SubCell"/>
</dbReference>
<accession>A0A177TUK8</accession>
<organism evidence="7 8">
    <name type="scientific">Tilletia indica</name>
    <dbReference type="NCBI Taxonomy" id="43049"/>
    <lineage>
        <taxon>Eukaryota</taxon>
        <taxon>Fungi</taxon>
        <taxon>Dikarya</taxon>
        <taxon>Basidiomycota</taxon>
        <taxon>Ustilaginomycotina</taxon>
        <taxon>Exobasidiomycetes</taxon>
        <taxon>Tilletiales</taxon>
        <taxon>Tilletiaceae</taxon>
        <taxon>Tilletia</taxon>
    </lineage>
</organism>
<keyword evidence="6" id="KW-0472">Membrane</keyword>
<comment type="caution">
    <text evidence="7">The sequence shown here is derived from an EMBL/GenBank/DDBJ whole genome shotgun (WGS) entry which is preliminary data.</text>
</comment>
<reference evidence="7" key="2">
    <citation type="journal article" date="2019" name="IMA Fungus">
        <title>Genome sequencing and comparison of five Tilletia species to identify candidate genes for the detection of regulated species infecting wheat.</title>
        <authorList>
            <person name="Nguyen H.D.T."/>
            <person name="Sultana T."/>
            <person name="Kesanakurti P."/>
            <person name="Hambleton S."/>
        </authorList>
    </citation>
    <scope>NUCLEOTIDE SEQUENCE</scope>
    <source>
        <strain evidence="7">DAOMC 236416</strain>
    </source>
</reference>
<dbReference type="GO" id="GO:0005254">
    <property type="term" value="F:chloride channel activity"/>
    <property type="evidence" value="ECO:0007669"/>
    <property type="project" value="InterPro"/>
</dbReference>
<protein>
    <submittedName>
        <fullName evidence="7">Uncharacterized protein</fullName>
    </submittedName>
</protein>
<name>A0A177TUK8_9BASI</name>
<keyword evidence="5" id="KW-0406">Ion transport</keyword>
<evidence type="ECO:0000256" key="5">
    <source>
        <dbReference type="ARBA" id="ARBA00023065"/>
    </source>
</evidence>
<dbReference type="Proteomes" id="UP000077521">
    <property type="component" value="Unassembled WGS sequence"/>
</dbReference>
<dbReference type="InterPro" id="IPR044669">
    <property type="entry name" value="YneE/VCCN1/2-like"/>
</dbReference>
<reference evidence="7" key="1">
    <citation type="submission" date="2016-04" db="EMBL/GenBank/DDBJ databases">
        <authorList>
            <person name="Nguyen H.D."/>
            <person name="Samba Siva P."/>
            <person name="Cullis J."/>
            <person name="Levesque C.A."/>
            <person name="Hambleton S."/>
        </authorList>
    </citation>
    <scope>NUCLEOTIDE SEQUENCE</scope>
    <source>
        <strain evidence="7">DAOMC 236416</strain>
    </source>
</reference>
<keyword evidence="3" id="KW-0812">Transmembrane</keyword>
<dbReference type="AlphaFoldDB" id="A0A177TUK8"/>
<comment type="subcellular location">
    <subcellularLocation>
        <location evidence="1">Membrane</location>
        <topology evidence="1">Multi-pass membrane protein</topology>
    </subcellularLocation>
</comment>
<dbReference type="Pfam" id="PF25539">
    <property type="entry name" value="Bestrophin_2"/>
    <property type="match status" value="2"/>
</dbReference>
<keyword evidence="2" id="KW-0813">Transport</keyword>
<evidence type="ECO:0000256" key="3">
    <source>
        <dbReference type="ARBA" id="ARBA00022692"/>
    </source>
</evidence>
<evidence type="ECO:0000256" key="4">
    <source>
        <dbReference type="ARBA" id="ARBA00022989"/>
    </source>
</evidence>
<evidence type="ECO:0000313" key="7">
    <source>
        <dbReference type="EMBL" id="KAE8257249.1"/>
    </source>
</evidence>
<dbReference type="PANTHER" id="PTHR33281">
    <property type="entry name" value="UPF0187 PROTEIN YNEE"/>
    <property type="match status" value="1"/>
</dbReference>
<keyword evidence="4" id="KW-1133">Transmembrane helix</keyword>
<gene>
    <name evidence="7" type="ORF">A4X13_0g2483</name>
</gene>
<sequence>MSIPVRRITASLLLDRQVVGAVALCLFYSFAVVQLHIAGGCPNWLSSGANKISSSLASVLGLLLAFRSNASAGRWDASRKAWTDIQANCRNVIRMLSTAPLIRGGELNGAVCKGQQQELLRLVAAFALAVAIQLFGISIRPTASSCDDDLAESVELVALYSLLPPGYFAAETTVDNEGRSNGLSSNESFDELRFGLRRRRKEDQSAAHHVPSGYDQQYSEKAREKRLLHDADEEDFLTALRPRSRSTKNFALILLTDLQTRLDGMFQAGSNSSSAPIQDDSEPTITLPAPIYAHCTNALNTLSARMTELESIKQTTTPPMLRIHLSHVLFINQLLLPFSLAPILGWWTPVAAGLIAYVFVALYHLAESLGQPFRRGDLNALPLRRWAAEVVREAKEAEASLSS</sequence>
<proteinExistence type="predicted"/>
<keyword evidence="8" id="KW-1185">Reference proteome</keyword>
<evidence type="ECO:0000256" key="2">
    <source>
        <dbReference type="ARBA" id="ARBA00022448"/>
    </source>
</evidence>
<evidence type="ECO:0000256" key="6">
    <source>
        <dbReference type="ARBA" id="ARBA00023136"/>
    </source>
</evidence>
<dbReference type="PANTHER" id="PTHR33281:SF21">
    <property type="entry name" value="MEMBRANE PROTEIN"/>
    <property type="match status" value="1"/>
</dbReference>